<evidence type="ECO:0000313" key="1">
    <source>
        <dbReference type="EMBL" id="CAK0874824.1"/>
    </source>
</evidence>
<evidence type="ECO:0008006" key="3">
    <source>
        <dbReference type="Google" id="ProtNLM"/>
    </source>
</evidence>
<dbReference type="EMBL" id="CAUYUJ010017438">
    <property type="protein sequence ID" value="CAK0874824.1"/>
    <property type="molecule type" value="Genomic_DNA"/>
</dbReference>
<comment type="caution">
    <text evidence="1">The sequence shown here is derived from an EMBL/GenBank/DDBJ whole genome shotgun (WGS) entry which is preliminary data.</text>
</comment>
<sequence>MVTQRWFSLCCGRAQAAAEHACQEELELRCAALITAWARLARKLSRVARLRRIWAVFGHHLNELSVLRDLQAQMHAMQQELIAARGEAAQTRQAAVEARAAVPAQREGAAPAAERWAAEVSTIGKPEHCDGTKWRDWSVVFGAYAGATNPRMAEAFQRASRSAAPMFNATPEEDDVEISRQLHYWLAVVAQILPTPLNRALETQYFPIPWCRARGGWSELEVEMDEKRDLWSSALLHWQQSQHVQDYQECVAGVPQRTYWNWRNAINHCICKTDVKNATEEHHCCKALWAGDLCNASFCPDLGMCDSDEALDCAETCNDICQNIKAPSSECSQK</sequence>
<protein>
    <recommendedName>
        <fullName evidence="3">Phospholipase B-like</fullName>
    </recommendedName>
</protein>
<proteinExistence type="predicted"/>
<dbReference type="Proteomes" id="UP001189429">
    <property type="component" value="Unassembled WGS sequence"/>
</dbReference>
<name>A0ABN9VR00_9DINO</name>
<accession>A0ABN9VR00</accession>
<organism evidence="1 2">
    <name type="scientific">Prorocentrum cordatum</name>
    <dbReference type="NCBI Taxonomy" id="2364126"/>
    <lineage>
        <taxon>Eukaryota</taxon>
        <taxon>Sar</taxon>
        <taxon>Alveolata</taxon>
        <taxon>Dinophyceae</taxon>
        <taxon>Prorocentrales</taxon>
        <taxon>Prorocentraceae</taxon>
        <taxon>Prorocentrum</taxon>
    </lineage>
</organism>
<gene>
    <name evidence="1" type="ORF">PCOR1329_LOCUS59618</name>
</gene>
<feature type="non-terminal residue" evidence="1">
    <location>
        <position position="334"/>
    </location>
</feature>
<reference evidence="1" key="1">
    <citation type="submission" date="2023-10" db="EMBL/GenBank/DDBJ databases">
        <authorList>
            <person name="Chen Y."/>
            <person name="Shah S."/>
            <person name="Dougan E. K."/>
            <person name="Thang M."/>
            <person name="Chan C."/>
        </authorList>
    </citation>
    <scope>NUCLEOTIDE SEQUENCE [LARGE SCALE GENOMIC DNA]</scope>
</reference>
<evidence type="ECO:0000313" key="2">
    <source>
        <dbReference type="Proteomes" id="UP001189429"/>
    </source>
</evidence>
<keyword evidence="2" id="KW-1185">Reference proteome</keyword>